<dbReference type="Proteomes" id="UP000594778">
    <property type="component" value="Chromosome"/>
</dbReference>
<dbReference type="SMART" id="SM00702">
    <property type="entry name" value="P4Hc"/>
    <property type="match status" value="1"/>
</dbReference>
<dbReference type="InterPro" id="IPR006620">
    <property type="entry name" value="Pro_4_hyd_alph"/>
</dbReference>
<name>A0A7T2S7Y8_DELAC</name>
<dbReference type="GO" id="GO:0051213">
    <property type="term" value="F:dioxygenase activity"/>
    <property type="evidence" value="ECO:0007669"/>
    <property type="project" value="UniProtKB-KW"/>
</dbReference>
<evidence type="ECO:0000256" key="2">
    <source>
        <dbReference type="ARBA" id="ARBA00022964"/>
    </source>
</evidence>
<protein>
    <submittedName>
        <fullName evidence="5">2OG-Fe(II) oxygenase</fullName>
    </submittedName>
</protein>
<dbReference type="InterPro" id="IPR044862">
    <property type="entry name" value="Pro_4_hyd_alph_FE2OG_OXY"/>
</dbReference>
<dbReference type="GO" id="GO:0031418">
    <property type="term" value="F:L-ascorbic acid binding"/>
    <property type="evidence" value="ECO:0007669"/>
    <property type="project" value="InterPro"/>
</dbReference>
<accession>A0A7T2S7Y8</accession>
<dbReference type="AlphaFoldDB" id="A0A7T2S7Y8"/>
<gene>
    <name evidence="5" type="ORF">I6G66_11620</name>
</gene>
<organism evidence="5 6">
    <name type="scientific">Delftia acidovorans</name>
    <name type="common">Pseudomonas acidovorans</name>
    <name type="synonym">Comamonas acidovorans</name>
    <dbReference type="NCBI Taxonomy" id="80866"/>
    <lineage>
        <taxon>Bacteria</taxon>
        <taxon>Pseudomonadati</taxon>
        <taxon>Pseudomonadota</taxon>
        <taxon>Betaproteobacteria</taxon>
        <taxon>Burkholderiales</taxon>
        <taxon>Comamonadaceae</taxon>
        <taxon>Delftia</taxon>
    </lineage>
</organism>
<dbReference type="PANTHER" id="PTHR12117">
    <property type="entry name" value="HISTONE ACETYLTRANSFERASE COMPLEX"/>
    <property type="match status" value="1"/>
</dbReference>
<evidence type="ECO:0000256" key="1">
    <source>
        <dbReference type="ARBA" id="ARBA00001961"/>
    </source>
</evidence>
<dbReference type="GO" id="GO:0005506">
    <property type="term" value="F:iron ion binding"/>
    <property type="evidence" value="ECO:0007669"/>
    <property type="project" value="InterPro"/>
</dbReference>
<comment type="cofactor">
    <cofactor evidence="1">
        <name>L-ascorbate</name>
        <dbReference type="ChEBI" id="CHEBI:38290"/>
    </cofactor>
</comment>
<dbReference type="Pfam" id="PF13640">
    <property type="entry name" value="2OG-FeII_Oxy_3"/>
    <property type="match status" value="1"/>
</dbReference>
<dbReference type="EMBL" id="CP065668">
    <property type="protein sequence ID" value="QPS10591.1"/>
    <property type="molecule type" value="Genomic_DNA"/>
</dbReference>
<dbReference type="Gene3D" id="2.60.120.620">
    <property type="entry name" value="q2cbj1_9rhob like domain"/>
    <property type="match status" value="1"/>
</dbReference>
<dbReference type="RefSeq" id="WP_197957011.1">
    <property type="nucleotide sequence ID" value="NZ_CP065668.1"/>
</dbReference>
<keyword evidence="3" id="KW-0560">Oxidoreductase</keyword>
<evidence type="ECO:0000313" key="6">
    <source>
        <dbReference type="Proteomes" id="UP000594778"/>
    </source>
</evidence>
<proteinExistence type="predicted"/>
<evidence type="ECO:0000313" key="5">
    <source>
        <dbReference type="EMBL" id="QPS10591.1"/>
    </source>
</evidence>
<reference evidence="5 6" key="1">
    <citation type="submission" date="2020-12" db="EMBL/GenBank/DDBJ databases">
        <title>FDA dAtabase for Regulatory Grade micrObial Sequences (FDA-ARGOS): Supporting development and validation of Infectious Disease Dx tests.</title>
        <authorList>
            <person name="Sproer C."/>
            <person name="Gronow S."/>
            <person name="Severitt S."/>
            <person name="Schroder I."/>
            <person name="Tallon L."/>
            <person name="Sadzewicz L."/>
            <person name="Zhao X."/>
            <person name="Boylan J."/>
            <person name="Ott S."/>
            <person name="Bowen H."/>
            <person name="Vavikolanu K."/>
            <person name="Mehta A."/>
            <person name="Aluvathingal J."/>
            <person name="Nadendla S."/>
            <person name="Lowell S."/>
            <person name="Myers T."/>
            <person name="Yan Y."/>
            <person name="Sichtig H."/>
        </authorList>
    </citation>
    <scope>NUCLEOTIDE SEQUENCE [LARGE SCALE GENOMIC DNA]</scope>
    <source>
        <strain evidence="5 6">FDAARGOS_909</strain>
    </source>
</reference>
<dbReference type="PANTHER" id="PTHR12117:SF0">
    <property type="entry name" value="PROLYL 3-HYDROXYLASE OGFOD1"/>
    <property type="match status" value="1"/>
</dbReference>
<evidence type="ECO:0000259" key="4">
    <source>
        <dbReference type="SMART" id="SM00702"/>
    </source>
</evidence>
<keyword evidence="2" id="KW-0223">Dioxygenase</keyword>
<sequence length="228" mass="25723">MLDFNQIFNCQLNATPFRWAEISDLYSSQDCASLAQTYPFDHFRTIEAYGGEKDYRYDARSLVPMGENCISRPDYLSPSWLRFAQDLISENYRNAMSSLTGIDLSDFPMEANLYHYGSGALLGPHRDLPEKKVTHVFYFNEHWLPADGGCLAILNSSDAKDVAALINPIVGNSVAFVRSEDSWHEVTQVSARVRESRRSVTVTFYQPGSISSMWPPGSELELHDYVAG</sequence>
<feature type="domain" description="Prolyl 4-hydroxylase alpha subunit" evidence="4">
    <location>
        <begin position="17"/>
        <end position="205"/>
    </location>
</feature>
<evidence type="ECO:0000256" key="3">
    <source>
        <dbReference type="ARBA" id="ARBA00023002"/>
    </source>
</evidence>
<dbReference type="InterPro" id="IPR051842">
    <property type="entry name" value="uS12_prolyl_hydroxylase"/>
</dbReference>
<dbReference type="GO" id="GO:0016705">
    <property type="term" value="F:oxidoreductase activity, acting on paired donors, with incorporation or reduction of molecular oxygen"/>
    <property type="evidence" value="ECO:0007669"/>
    <property type="project" value="InterPro"/>
</dbReference>